<dbReference type="InterPro" id="IPR003615">
    <property type="entry name" value="HNH_nuc"/>
</dbReference>
<evidence type="ECO:0000313" key="13">
    <source>
        <dbReference type="Ensembl" id="ENSTNIP00000013269.1"/>
    </source>
</evidence>
<dbReference type="Ensembl" id="ENSTNIT00000013461.1">
    <property type="protein sequence ID" value="ENSTNIP00000013269.1"/>
    <property type="gene ID" value="ENSTNIG00000010363.1"/>
</dbReference>
<evidence type="ECO:0000256" key="8">
    <source>
        <dbReference type="PROSITE-ProRule" id="PRU00322"/>
    </source>
</evidence>
<keyword evidence="1" id="KW-0479">Metal-binding</keyword>
<dbReference type="SMART" id="SM00490">
    <property type="entry name" value="HELICc"/>
    <property type="match status" value="1"/>
</dbReference>
<dbReference type="GO" id="GO:0043596">
    <property type="term" value="C:nuclear replication fork"/>
    <property type="evidence" value="ECO:0007669"/>
    <property type="project" value="TreeGrafter"/>
</dbReference>
<evidence type="ECO:0000256" key="5">
    <source>
        <dbReference type="ARBA" id="ARBA00022806"/>
    </source>
</evidence>
<dbReference type="GO" id="GO:0016787">
    <property type="term" value="F:hydrolase activity"/>
    <property type="evidence" value="ECO:0007669"/>
    <property type="project" value="UniProtKB-KW"/>
</dbReference>
<dbReference type="SMART" id="SM00547">
    <property type="entry name" value="ZnF_RBZ"/>
    <property type="match status" value="1"/>
</dbReference>
<evidence type="ECO:0000259" key="10">
    <source>
        <dbReference type="PROSITE" id="PS50199"/>
    </source>
</evidence>
<keyword evidence="4" id="KW-0378">Hydrolase</keyword>
<dbReference type="InterPro" id="IPR000330">
    <property type="entry name" value="SNF2_N"/>
</dbReference>
<dbReference type="PROSITE" id="PS01358">
    <property type="entry name" value="ZF_RANBP2_1"/>
    <property type="match status" value="1"/>
</dbReference>
<evidence type="ECO:0000256" key="9">
    <source>
        <dbReference type="SAM" id="MobiDB-lite"/>
    </source>
</evidence>
<name>H3CYD4_TETNG</name>
<keyword evidence="3 8" id="KW-0863">Zinc-finger</keyword>
<dbReference type="SUPFAM" id="SSF52540">
    <property type="entry name" value="P-loop containing nucleoside triphosphate hydrolases"/>
    <property type="match status" value="2"/>
</dbReference>
<keyword evidence="5" id="KW-0347">Helicase</keyword>
<dbReference type="GO" id="GO:0005524">
    <property type="term" value="F:ATP binding"/>
    <property type="evidence" value="ECO:0007669"/>
    <property type="project" value="UniProtKB-KW"/>
</dbReference>
<dbReference type="SUPFAM" id="SSF90209">
    <property type="entry name" value="Ran binding protein zinc finger-like"/>
    <property type="match status" value="1"/>
</dbReference>
<keyword evidence="2" id="KW-0547">Nucleotide-binding</keyword>
<dbReference type="GO" id="GO:2000674">
    <property type="term" value="P:regulation of type B pancreatic cell apoptotic process"/>
    <property type="evidence" value="ECO:0007669"/>
    <property type="project" value="Ensembl"/>
</dbReference>
<dbReference type="InterPro" id="IPR001650">
    <property type="entry name" value="Helicase_C-like"/>
</dbReference>
<dbReference type="PROSITE" id="PS51194">
    <property type="entry name" value="HELICASE_CTER"/>
    <property type="match status" value="1"/>
</dbReference>
<feature type="compositionally biased region" description="Polar residues" evidence="9">
    <location>
        <begin position="539"/>
        <end position="553"/>
    </location>
</feature>
<dbReference type="InterPro" id="IPR049730">
    <property type="entry name" value="SNF2/RAD54-like_C"/>
</dbReference>
<reference evidence="13" key="2">
    <citation type="submission" date="2025-08" db="UniProtKB">
        <authorList>
            <consortium name="Ensembl"/>
        </authorList>
    </citation>
    <scope>IDENTIFICATION</scope>
</reference>
<dbReference type="Gene3D" id="2.30.30.380">
    <property type="entry name" value="Zn-finger domain of Sec23/24"/>
    <property type="match status" value="1"/>
</dbReference>
<evidence type="ECO:0000256" key="7">
    <source>
        <dbReference type="ARBA" id="ARBA00022840"/>
    </source>
</evidence>
<evidence type="ECO:0000256" key="4">
    <source>
        <dbReference type="ARBA" id="ARBA00022801"/>
    </source>
</evidence>
<evidence type="ECO:0000259" key="11">
    <source>
        <dbReference type="PROSITE" id="PS51192"/>
    </source>
</evidence>
<dbReference type="HOGENOM" id="CLU_004251_0_0_1"/>
<dbReference type="PANTHER" id="PTHR45766">
    <property type="entry name" value="DNA ANNEALING HELICASE AND ENDONUCLEASE ZRANB3 FAMILY MEMBER"/>
    <property type="match status" value="1"/>
</dbReference>
<dbReference type="GO" id="GO:0008270">
    <property type="term" value="F:zinc ion binding"/>
    <property type="evidence" value="ECO:0007669"/>
    <property type="project" value="UniProtKB-KW"/>
</dbReference>
<dbReference type="PROSITE" id="PS50199">
    <property type="entry name" value="ZF_RANBP2_2"/>
    <property type="match status" value="1"/>
</dbReference>
<dbReference type="InterPro" id="IPR038718">
    <property type="entry name" value="SNF2-like_sf"/>
</dbReference>
<dbReference type="InterPro" id="IPR001876">
    <property type="entry name" value="Znf_RanBP2"/>
</dbReference>
<dbReference type="CDD" id="cd00085">
    <property type="entry name" value="HNHc"/>
    <property type="match status" value="1"/>
</dbReference>
<dbReference type="OMA" id="WRKVVLH"/>
<dbReference type="GeneTree" id="ENSGT00940000158559"/>
<organism evidence="13 14">
    <name type="scientific">Tetraodon nigroviridis</name>
    <name type="common">Spotted green pufferfish</name>
    <name type="synonym">Chelonodon nigroviridis</name>
    <dbReference type="NCBI Taxonomy" id="99883"/>
    <lineage>
        <taxon>Eukaryota</taxon>
        <taxon>Metazoa</taxon>
        <taxon>Chordata</taxon>
        <taxon>Craniata</taxon>
        <taxon>Vertebrata</taxon>
        <taxon>Euteleostomi</taxon>
        <taxon>Actinopterygii</taxon>
        <taxon>Neopterygii</taxon>
        <taxon>Teleostei</taxon>
        <taxon>Neoteleostei</taxon>
        <taxon>Acanthomorphata</taxon>
        <taxon>Eupercaria</taxon>
        <taxon>Tetraodontiformes</taxon>
        <taxon>Tetradontoidea</taxon>
        <taxon>Tetraodontidae</taxon>
        <taxon>Tetraodon</taxon>
    </lineage>
</organism>
<dbReference type="GO" id="GO:0004386">
    <property type="term" value="F:helicase activity"/>
    <property type="evidence" value="ECO:0007669"/>
    <property type="project" value="UniProtKB-KW"/>
</dbReference>
<dbReference type="InterPro" id="IPR027417">
    <property type="entry name" value="P-loop_NTPase"/>
</dbReference>
<feature type="region of interest" description="Disordered" evidence="9">
    <location>
        <begin position="669"/>
        <end position="728"/>
    </location>
</feature>
<keyword evidence="6" id="KW-0862">Zinc</keyword>
<dbReference type="CDD" id="cd18793">
    <property type="entry name" value="SF2_C_SNF"/>
    <property type="match status" value="1"/>
</dbReference>
<dbReference type="FunCoup" id="H3CYD4">
    <property type="interactions" value="72"/>
</dbReference>
<dbReference type="AlphaFoldDB" id="H3CYD4"/>
<dbReference type="Pfam" id="PF01844">
    <property type="entry name" value="HNH"/>
    <property type="match status" value="1"/>
</dbReference>
<dbReference type="GO" id="GO:0003676">
    <property type="term" value="F:nucleic acid binding"/>
    <property type="evidence" value="ECO:0007669"/>
    <property type="project" value="InterPro"/>
</dbReference>
<reference evidence="13" key="3">
    <citation type="submission" date="2025-09" db="UniProtKB">
        <authorList>
            <consortium name="Ensembl"/>
        </authorList>
    </citation>
    <scope>IDENTIFICATION</scope>
</reference>
<dbReference type="SMART" id="SM00487">
    <property type="entry name" value="DEXDc"/>
    <property type="match status" value="1"/>
</dbReference>
<dbReference type="CDD" id="cd18010">
    <property type="entry name" value="DEXHc_HARP_SMARCAL1"/>
    <property type="match status" value="1"/>
</dbReference>
<proteinExistence type="predicted"/>
<evidence type="ECO:0000256" key="1">
    <source>
        <dbReference type="ARBA" id="ARBA00022723"/>
    </source>
</evidence>
<dbReference type="InterPro" id="IPR014001">
    <property type="entry name" value="Helicase_ATP-bd"/>
</dbReference>
<feature type="domain" description="Helicase ATP-binding" evidence="11">
    <location>
        <begin position="43"/>
        <end position="205"/>
    </location>
</feature>
<dbReference type="PANTHER" id="PTHR45766:SF3">
    <property type="entry name" value="DNA ANNEALING HELICASE AND ENDONUCLEASE ZRANB3"/>
    <property type="match status" value="1"/>
</dbReference>
<dbReference type="Gene3D" id="3.40.50.10810">
    <property type="entry name" value="Tandem AAA-ATPase domain"/>
    <property type="match status" value="1"/>
</dbReference>
<dbReference type="InterPro" id="IPR002711">
    <property type="entry name" value="HNH"/>
</dbReference>
<keyword evidence="7" id="KW-0067">ATP-binding</keyword>
<protein>
    <submittedName>
        <fullName evidence="13">Zinc finger, RAN-binding domain containing 3</fullName>
    </submittedName>
</protein>
<evidence type="ECO:0000256" key="3">
    <source>
        <dbReference type="ARBA" id="ARBA00022771"/>
    </source>
</evidence>
<dbReference type="Gene3D" id="1.10.30.50">
    <property type="match status" value="1"/>
</dbReference>
<evidence type="ECO:0000256" key="6">
    <source>
        <dbReference type="ARBA" id="ARBA00022833"/>
    </source>
</evidence>
<dbReference type="GO" id="GO:0031297">
    <property type="term" value="P:replication fork processing"/>
    <property type="evidence" value="ECO:0007669"/>
    <property type="project" value="TreeGrafter"/>
</dbReference>
<dbReference type="SMART" id="SM00507">
    <property type="entry name" value="HNHc"/>
    <property type="match status" value="1"/>
</dbReference>
<dbReference type="STRING" id="99883.ENSTNIP00000013269"/>
<evidence type="ECO:0000259" key="12">
    <source>
        <dbReference type="PROSITE" id="PS51194"/>
    </source>
</evidence>
<feature type="compositionally biased region" description="Basic and acidic residues" evidence="9">
    <location>
        <begin position="673"/>
        <end position="685"/>
    </location>
</feature>
<evidence type="ECO:0000256" key="2">
    <source>
        <dbReference type="ARBA" id="ARBA00022741"/>
    </source>
</evidence>
<dbReference type="PROSITE" id="PS51192">
    <property type="entry name" value="HELICASE_ATP_BIND_1"/>
    <property type="match status" value="1"/>
</dbReference>
<dbReference type="Gene3D" id="3.40.50.300">
    <property type="entry name" value="P-loop containing nucleotide triphosphate hydrolases"/>
    <property type="match status" value="1"/>
</dbReference>
<feature type="domain" description="Helicase C-terminal" evidence="12">
    <location>
        <begin position="321"/>
        <end position="477"/>
    </location>
</feature>
<dbReference type="Pfam" id="PF00271">
    <property type="entry name" value="Helicase_C"/>
    <property type="match status" value="1"/>
</dbReference>
<dbReference type="Proteomes" id="UP000007303">
    <property type="component" value="Unassembled WGS sequence"/>
</dbReference>
<evidence type="ECO:0000313" key="14">
    <source>
        <dbReference type="Proteomes" id="UP000007303"/>
    </source>
</evidence>
<feature type="domain" description="RanBP2-type" evidence="10">
    <location>
        <begin position="619"/>
        <end position="648"/>
    </location>
</feature>
<keyword evidence="14" id="KW-1185">Reference proteome</keyword>
<dbReference type="GO" id="GO:0006281">
    <property type="term" value="P:DNA repair"/>
    <property type="evidence" value="ECO:0007669"/>
    <property type="project" value="TreeGrafter"/>
</dbReference>
<sequence length="1074" mass="120199">MPMAMDKNGPQTFGCDPRWSQQLSGLPHKLQKHLMPFQRKGVAFALSKNGRCMIADEMGLGKTVQAIAVAYAFRKEWPLLVVVPSSLKYPWIEELERWIPELQPGDINLVENKSHTMGIGSSKVTVLGYGLLTSDARPLVEALNRQNFAVVVVDESHYLKSRNAARTKILAPLIQSAKRAVLLTGTPALGRPEELFMQIDALYPKRFGTWSDYAKKYCNAHYKYFGPRRQWDCRGASNLEELHQRLSQIMIRRLKEVLTQLPPKIRQRIPFDLPKEAAKEASASFAEWEKLMKGLRSGVESTVMGLVTQMYKQTAVAKAGAVKDYIKMMLEAEKKFLVFAHHLTMLQACTEAVIEAKVGYIRIDGSVPSSERIQLVHKFQNDPETRVAVLSIQAAGQQGLTFTAASHVVFAELYWNPGHIKQAEDRAHRIGQTSSINVHYLIAKGTFDTVMWSMLNRKETVTGTTLNGKKEYLKAAEGDKDKWEFLNFADAWTPSEKVLPLQGGTGKDDVFFTHFEKEKQHDIRSFFSPNASKEKKKGSSVSPDYGENSNDQGLTDERSDSQTSTPPDQDFFPQVKRLRTPQPSFSHSPRLGARGVASSSSSTSESLMAPRKLLRLEPSPEAWSCGACTYSNSSLLPYCEMCESPRSASAPKSGCVSSLHADFNNLNFSDSAPELRKDKQKLGKAEEEEDMRQLKGKQSAGERGDNIAGGGRLRKSSQPTIKSEDSGTTHPVYPGLQFCASQYTDRVYLYTKDGTPLSLSFIPLDIKLTNWDDLPEAFSKHQENRIQVLRFVQEWSSLSAMKQKLLRRSGLLFHSPILALQQQAAAQRSHFCTKRYLSRDEVAQASLSKAQQEGGSVRLVTKEHVFPKRKLKCLTSCLSPLMACCEKESCLEPPPPSSGYLQAVDGGGVPLCLSCQQACSTGGGPWDTRFCSHTCQEDFQMRTSQTYMRSRMLEVEQGTCQHCGLDAHDLFLKVRDAPPSQRKEMLENTWLAQLSLKELNEMIRAPVEGDFWQVDHIQPVYRGGGQCSLDNLQTLCTVCHKARTATQAKERSRMRKSAAASKVASDISRFFIRK</sequence>
<dbReference type="GO" id="GO:0004520">
    <property type="term" value="F:DNA endonuclease activity"/>
    <property type="evidence" value="ECO:0007669"/>
    <property type="project" value="TreeGrafter"/>
</dbReference>
<dbReference type="InterPro" id="IPR036443">
    <property type="entry name" value="Znf_RanBP2_sf"/>
</dbReference>
<feature type="region of interest" description="Disordered" evidence="9">
    <location>
        <begin position="523"/>
        <end position="609"/>
    </location>
</feature>
<accession>H3CYD4</accession>
<dbReference type="Pfam" id="PF00176">
    <property type="entry name" value="SNF2-rel_dom"/>
    <property type="match status" value="1"/>
</dbReference>
<reference evidence="14" key="1">
    <citation type="journal article" date="2004" name="Nature">
        <title>Genome duplication in the teleost fish Tetraodon nigroviridis reveals the early vertebrate proto-karyotype.</title>
        <authorList>
            <person name="Jaillon O."/>
            <person name="Aury J.-M."/>
            <person name="Brunet F."/>
            <person name="Petit J.-L."/>
            <person name="Stange-Thomann N."/>
            <person name="Mauceli E."/>
            <person name="Bouneau L."/>
            <person name="Fischer C."/>
            <person name="Ozouf-Costaz C."/>
            <person name="Bernot A."/>
            <person name="Nicaud S."/>
            <person name="Jaffe D."/>
            <person name="Fisher S."/>
            <person name="Lutfalla G."/>
            <person name="Dossat C."/>
            <person name="Segurens B."/>
            <person name="Dasilva C."/>
            <person name="Salanoubat M."/>
            <person name="Levy M."/>
            <person name="Boudet N."/>
            <person name="Castellano S."/>
            <person name="Anthouard V."/>
            <person name="Jubin C."/>
            <person name="Castelli V."/>
            <person name="Katinka M."/>
            <person name="Vacherie B."/>
            <person name="Biemont C."/>
            <person name="Skalli Z."/>
            <person name="Cattolico L."/>
            <person name="Poulain J."/>
            <person name="De Berardinis V."/>
            <person name="Cruaud C."/>
            <person name="Duprat S."/>
            <person name="Brottier P."/>
            <person name="Coutanceau J.-P."/>
            <person name="Gouzy J."/>
            <person name="Parra G."/>
            <person name="Lardier G."/>
            <person name="Chapple C."/>
            <person name="McKernan K.J."/>
            <person name="McEwan P."/>
            <person name="Bosak S."/>
            <person name="Kellis M."/>
            <person name="Volff J.-N."/>
            <person name="Guigo R."/>
            <person name="Zody M.C."/>
            <person name="Mesirov J."/>
            <person name="Lindblad-Toh K."/>
            <person name="Birren B."/>
            <person name="Nusbaum C."/>
            <person name="Kahn D."/>
            <person name="Robinson-Rechavi M."/>
            <person name="Laudet V."/>
            <person name="Schachter V."/>
            <person name="Quetier F."/>
            <person name="Saurin W."/>
            <person name="Scarpelli C."/>
            <person name="Wincker P."/>
            <person name="Lander E.S."/>
            <person name="Weissenbach J."/>
            <person name="Roest Crollius H."/>
        </authorList>
    </citation>
    <scope>NUCLEOTIDE SEQUENCE [LARGE SCALE GENOMIC DNA]</scope>
</reference>
<dbReference type="InParanoid" id="H3CYD4"/>